<dbReference type="AlphaFoldDB" id="A0A101HH15"/>
<dbReference type="EMBL" id="LGGO01000114">
    <property type="protein sequence ID" value="KUK76700.1"/>
    <property type="molecule type" value="Genomic_DNA"/>
</dbReference>
<dbReference type="Proteomes" id="UP000053904">
    <property type="component" value="Unassembled WGS sequence"/>
</dbReference>
<accession>A0A101HH15</accession>
<sequence>MKGGLIMTEKVKNQFKNEKELIEHIKKVINGDILLDVKNGDKYTPQVPWSSNLEEYTFNLDDEYRHTGWGITQLDNGEFVLLEIFNGPPEACIIAPEDAFEIISGSEQYHLIDFFHLQGKQRKCEYGKVGLI</sequence>
<organism evidence="1 2">
    <name type="scientific">candidate division WS6 bacterium 34_10</name>
    <dbReference type="NCBI Taxonomy" id="1641389"/>
    <lineage>
        <taxon>Bacteria</taxon>
        <taxon>Candidatus Dojkabacteria</taxon>
    </lineage>
</organism>
<comment type="caution">
    <text evidence="1">The sequence shown here is derived from an EMBL/GenBank/DDBJ whole genome shotgun (WGS) entry which is preliminary data.</text>
</comment>
<protein>
    <submittedName>
        <fullName evidence="1">Uncharacterized protein</fullName>
    </submittedName>
</protein>
<reference evidence="2" key="1">
    <citation type="journal article" date="2015" name="MBio">
        <title>Genome-Resolved Metagenomic Analysis Reveals Roles for Candidate Phyla and Other Microbial Community Members in Biogeochemical Transformations in Oil Reservoirs.</title>
        <authorList>
            <person name="Hu P."/>
            <person name="Tom L."/>
            <person name="Singh A."/>
            <person name="Thomas B.C."/>
            <person name="Baker B.J."/>
            <person name="Piceno Y.M."/>
            <person name="Andersen G.L."/>
            <person name="Banfield J.F."/>
        </authorList>
    </citation>
    <scope>NUCLEOTIDE SEQUENCE [LARGE SCALE GENOMIC DNA]</scope>
</reference>
<evidence type="ECO:0000313" key="2">
    <source>
        <dbReference type="Proteomes" id="UP000053904"/>
    </source>
</evidence>
<name>A0A101HH15_9BACT</name>
<gene>
    <name evidence="1" type="ORF">XD93_0765</name>
</gene>
<proteinExistence type="predicted"/>
<dbReference type="PATRIC" id="fig|1641389.3.peg.913"/>
<evidence type="ECO:0000313" key="1">
    <source>
        <dbReference type="EMBL" id="KUK76700.1"/>
    </source>
</evidence>